<evidence type="ECO:0000313" key="1">
    <source>
        <dbReference type="EMBL" id="OGF40021.1"/>
    </source>
</evidence>
<accession>A0A1F5TNE1</accession>
<dbReference type="AlphaFoldDB" id="A0A1F5TNE1"/>
<dbReference type="EMBL" id="MFGO01000038">
    <property type="protein sequence ID" value="OGF40021.1"/>
    <property type="molecule type" value="Genomic_DNA"/>
</dbReference>
<gene>
    <name evidence="1" type="ORF">A2531_07395</name>
</gene>
<name>A0A1F5TNE1_9BACT</name>
<proteinExistence type="predicted"/>
<organism evidence="1 2">
    <name type="scientific">Candidatus Falkowbacteria bacterium RIFOXYD2_FULL_34_120</name>
    <dbReference type="NCBI Taxonomy" id="1798007"/>
    <lineage>
        <taxon>Bacteria</taxon>
        <taxon>Candidatus Falkowiibacteriota</taxon>
    </lineage>
</organism>
<sequence>MTTEKKVFESISIYGEPLAKTIVKVKVPKNPNSVTEDVIGLSWIEPHTFADRQGNLIEVKKHLRHGYLAQPEYDGSMGGLRTERVIISRNFYVTPEMCGKMIVALAVVTPKHSKGKVQEITFGDQVSEKDIDADKVIIDYYPVKESSAVELKFPEERKSDKDIPVPGTKKFIHFKDTGYTWHMTIDC</sequence>
<protein>
    <submittedName>
        <fullName evidence="1">Uncharacterized protein</fullName>
    </submittedName>
</protein>
<comment type="caution">
    <text evidence="1">The sequence shown here is derived from an EMBL/GenBank/DDBJ whole genome shotgun (WGS) entry which is preliminary data.</text>
</comment>
<dbReference type="Proteomes" id="UP000177579">
    <property type="component" value="Unassembled WGS sequence"/>
</dbReference>
<evidence type="ECO:0000313" key="2">
    <source>
        <dbReference type="Proteomes" id="UP000177579"/>
    </source>
</evidence>
<reference evidence="1 2" key="1">
    <citation type="journal article" date="2016" name="Nat. Commun.">
        <title>Thousands of microbial genomes shed light on interconnected biogeochemical processes in an aquifer system.</title>
        <authorList>
            <person name="Anantharaman K."/>
            <person name="Brown C.T."/>
            <person name="Hug L.A."/>
            <person name="Sharon I."/>
            <person name="Castelle C.J."/>
            <person name="Probst A.J."/>
            <person name="Thomas B.C."/>
            <person name="Singh A."/>
            <person name="Wilkins M.J."/>
            <person name="Karaoz U."/>
            <person name="Brodie E.L."/>
            <person name="Williams K.H."/>
            <person name="Hubbard S.S."/>
            <person name="Banfield J.F."/>
        </authorList>
    </citation>
    <scope>NUCLEOTIDE SEQUENCE [LARGE SCALE GENOMIC DNA]</scope>
</reference>